<proteinExistence type="predicted"/>
<dbReference type="PANTHER" id="PTHR43280">
    <property type="entry name" value="ARAC-FAMILY TRANSCRIPTIONAL REGULATOR"/>
    <property type="match status" value="1"/>
</dbReference>
<dbReference type="PANTHER" id="PTHR43280:SF10">
    <property type="entry name" value="REGULATORY PROTEIN POCR"/>
    <property type="match status" value="1"/>
</dbReference>
<dbReference type="GO" id="GO:0043565">
    <property type="term" value="F:sequence-specific DNA binding"/>
    <property type="evidence" value="ECO:0007669"/>
    <property type="project" value="InterPro"/>
</dbReference>
<organism evidence="5 6">
    <name type="scientific">Salmonella enterica subsp. enterica serovar Montevideo str. S5-403</name>
    <dbReference type="NCBI Taxonomy" id="913242"/>
    <lineage>
        <taxon>Bacteria</taxon>
        <taxon>Pseudomonadati</taxon>
        <taxon>Pseudomonadota</taxon>
        <taxon>Gammaproteobacteria</taxon>
        <taxon>Enterobacterales</taxon>
        <taxon>Enterobacteriaceae</taxon>
        <taxon>Salmonella</taxon>
    </lineage>
</organism>
<dbReference type="InterPro" id="IPR018060">
    <property type="entry name" value="HTH_AraC"/>
</dbReference>
<dbReference type="GO" id="GO:0003700">
    <property type="term" value="F:DNA-binding transcription factor activity"/>
    <property type="evidence" value="ECO:0007669"/>
    <property type="project" value="InterPro"/>
</dbReference>
<dbReference type="SMART" id="SM00342">
    <property type="entry name" value="HTH_ARAC"/>
    <property type="match status" value="1"/>
</dbReference>
<dbReference type="PATRIC" id="fig|913242.3.peg.4543"/>
<dbReference type="PROSITE" id="PS00041">
    <property type="entry name" value="HTH_ARAC_FAMILY_1"/>
    <property type="match status" value="1"/>
</dbReference>
<dbReference type="EMBL" id="AFCS01001156">
    <property type="protein sequence ID" value="EHC73640.1"/>
    <property type="molecule type" value="Genomic_DNA"/>
</dbReference>
<dbReference type="PROSITE" id="PS01124">
    <property type="entry name" value="HTH_ARAC_FAMILY_2"/>
    <property type="match status" value="1"/>
</dbReference>
<dbReference type="InterPro" id="IPR018062">
    <property type="entry name" value="HTH_AraC-typ_CS"/>
</dbReference>
<evidence type="ECO:0000256" key="1">
    <source>
        <dbReference type="ARBA" id="ARBA00023015"/>
    </source>
</evidence>
<gene>
    <name evidence="5" type="ORF">LTSEMON_5224</name>
</gene>
<evidence type="ECO:0000256" key="2">
    <source>
        <dbReference type="ARBA" id="ARBA00023125"/>
    </source>
</evidence>
<dbReference type="Pfam" id="PF12833">
    <property type="entry name" value="HTH_18"/>
    <property type="match status" value="1"/>
</dbReference>
<keyword evidence="1" id="KW-0805">Transcription regulation</keyword>
<comment type="caution">
    <text evidence="5">The sequence shown here is derived from an EMBL/GenBank/DDBJ whole genome shotgun (WGS) entry which is preliminary data.</text>
</comment>
<protein>
    <submittedName>
        <fullName evidence="5">Putative regulatory protein</fullName>
    </submittedName>
</protein>
<feature type="domain" description="HTH araC/xylS-type" evidence="4">
    <location>
        <begin position="42"/>
        <end position="140"/>
    </location>
</feature>
<dbReference type="AlphaFoldDB" id="G5Q9W2"/>
<evidence type="ECO:0000256" key="3">
    <source>
        <dbReference type="ARBA" id="ARBA00023163"/>
    </source>
</evidence>
<dbReference type="Proteomes" id="UP000003221">
    <property type="component" value="Unassembled WGS sequence"/>
</dbReference>
<dbReference type="PRINTS" id="PR00032">
    <property type="entry name" value="HTHARAC"/>
</dbReference>
<keyword evidence="2" id="KW-0238">DNA-binding</keyword>
<keyword evidence="3" id="KW-0804">Transcription</keyword>
<dbReference type="InterPro" id="IPR009057">
    <property type="entry name" value="Homeodomain-like_sf"/>
</dbReference>
<accession>G5Q9W2</accession>
<evidence type="ECO:0000259" key="4">
    <source>
        <dbReference type="PROSITE" id="PS01124"/>
    </source>
</evidence>
<evidence type="ECO:0000313" key="5">
    <source>
        <dbReference type="EMBL" id="EHC73640.1"/>
    </source>
</evidence>
<evidence type="ECO:0000313" key="6">
    <source>
        <dbReference type="Proteomes" id="UP000003221"/>
    </source>
</evidence>
<reference evidence="5 6" key="1">
    <citation type="journal article" date="2011" name="BMC Genomics">
        <title>Genome sequencing reveals diversification of virulence factor content and possible host adaptation in distinct subpopulations of Salmonella enterica.</title>
        <authorList>
            <person name="den Bakker H.C."/>
            <person name="Moreno Switt A.I."/>
            <person name="Govoni G."/>
            <person name="Cummings C.A."/>
            <person name="Ranieri M.L."/>
            <person name="Degoricija L."/>
            <person name="Hoelzer K."/>
            <person name="Rodriguez-Rivera L.D."/>
            <person name="Brown S."/>
            <person name="Bolchacova E."/>
            <person name="Furtado M.R."/>
            <person name="Wiedmann M."/>
        </authorList>
    </citation>
    <scope>NUCLEOTIDE SEQUENCE [LARGE SCALE GENOMIC DNA]</scope>
    <source>
        <strain evidence="5 6">S5-403</strain>
    </source>
</reference>
<sequence length="148" mass="17288">NEQEKHQRSPALEFIVLLILQQLTVDARQNENAEAAGVSLAWKVQQLIRTHYHLPLSSSVLAKELHCNVDYLGRVYRRVFHLTLTEAIHRQRVREAEKLLISDARSLKEVAERCGFNDVGYFRQIFRKHTGLTPTAWKRRYSKEHVNS</sequence>
<dbReference type="InterPro" id="IPR020449">
    <property type="entry name" value="Tscrpt_reg_AraC-type_HTH"/>
</dbReference>
<feature type="non-terminal residue" evidence="5">
    <location>
        <position position="1"/>
    </location>
</feature>
<dbReference type="Gene3D" id="1.10.10.60">
    <property type="entry name" value="Homeodomain-like"/>
    <property type="match status" value="2"/>
</dbReference>
<name>G5Q9W2_SALMO</name>
<dbReference type="SUPFAM" id="SSF46689">
    <property type="entry name" value="Homeodomain-like"/>
    <property type="match status" value="1"/>
</dbReference>